<evidence type="ECO:0000313" key="2">
    <source>
        <dbReference type="EMBL" id="CAD9300443.1"/>
    </source>
</evidence>
<evidence type="ECO:0000256" key="1">
    <source>
        <dbReference type="SAM" id="Phobius"/>
    </source>
</evidence>
<feature type="transmembrane region" description="Helical" evidence="1">
    <location>
        <begin position="211"/>
        <end position="232"/>
    </location>
</feature>
<keyword evidence="1" id="KW-1133">Transmembrane helix</keyword>
<protein>
    <submittedName>
        <fullName evidence="2">Uncharacterized protein</fullName>
    </submittedName>
</protein>
<keyword evidence="1" id="KW-0472">Membrane</keyword>
<dbReference type="AlphaFoldDB" id="A0A7S1VHS6"/>
<reference evidence="2" key="1">
    <citation type="submission" date="2021-01" db="EMBL/GenBank/DDBJ databases">
        <authorList>
            <person name="Corre E."/>
            <person name="Pelletier E."/>
            <person name="Niang G."/>
            <person name="Scheremetjew M."/>
            <person name="Finn R."/>
            <person name="Kale V."/>
            <person name="Holt S."/>
            <person name="Cochrane G."/>
            <person name="Meng A."/>
            <person name="Brown T."/>
            <person name="Cohen L."/>
        </authorList>
    </citation>
    <scope>NUCLEOTIDE SEQUENCE</scope>
    <source>
        <strain evidence="2">CCMP 410</strain>
    </source>
</reference>
<name>A0A7S1VHS6_9STRA</name>
<organism evidence="2">
    <name type="scientific">Grammatophora oceanica</name>
    <dbReference type="NCBI Taxonomy" id="210454"/>
    <lineage>
        <taxon>Eukaryota</taxon>
        <taxon>Sar</taxon>
        <taxon>Stramenopiles</taxon>
        <taxon>Ochrophyta</taxon>
        <taxon>Bacillariophyta</taxon>
        <taxon>Fragilariophyceae</taxon>
        <taxon>Fragilariophycidae</taxon>
        <taxon>Rhabdonematales</taxon>
        <taxon>Grammatophoraceae</taxon>
        <taxon>Grammatophora</taxon>
    </lineage>
</organism>
<keyword evidence="1" id="KW-0812">Transmembrane</keyword>
<proteinExistence type="predicted"/>
<sequence length="327" mass="36938">MLVDGFSKSLNAKKAPACDVVLANRIATGAGAAAPTKVLATSANTNDFQRLKIASQGDRELLADRRGPFQHLSPQGLMMSVCRTIAVQGSNMLSSYLLEQIEQEQAREELVKKGELTEAECDRLNEEWEEREWKKQMDELPKKIYHYFVKYHVIILLMRLYEEIASRRYDDVTLDRLTMDYFKAGLRVPTQTNDRGLVIREVYDICFWSNIIAYLADYSVHQVLLGYTYWVYYQKRRQRLKDGRSETPAVESATTAEEEEQEGGAMVLSFCIKSSRIIVSRALGLLAAAYGGALGTLYWPGWGTIIGLQMGDGMVYTAFDTFLDGSS</sequence>
<accession>A0A7S1VHS6</accession>
<gene>
    <name evidence="2" type="ORF">GOCE00092_LOCUS21420</name>
</gene>
<dbReference type="EMBL" id="HBGK01041030">
    <property type="protein sequence ID" value="CAD9300443.1"/>
    <property type="molecule type" value="Transcribed_RNA"/>
</dbReference>
<feature type="transmembrane region" description="Helical" evidence="1">
    <location>
        <begin position="282"/>
        <end position="300"/>
    </location>
</feature>